<reference evidence="1" key="1">
    <citation type="journal article" date="2015" name="Nature">
        <title>Complex archaea that bridge the gap between prokaryotes and eukaryotes.</title>
        <authorList>
            <person name="Spang A."/>
            <person name="Saw J.H."/>
            <person name="Jorgensen S.L."/>
            <person name="Zaremba-Niedzwiedzka K."/>
            <person name="Martijn J."/>
            <person name="Lind A.E."/>
            <person name="van Eijk R."/>
            <person name="Schleper C."/>
            <person name="Guy L."/>
            <person name="Ettema T.J."/>
        </authorList>
    </citation>
    <scope>NUCLEOTIDE SEQUENCE</scope>
</reference>
<accession>A0A0F9LBU5</accession>
<dbReference type="AlphaFoldDB" id="A0A0F9LBU5"/>
<gene>
    <name evidence="1" type="ORF">LCGC14_1219390</name>
</gene>
<protein>
    <submittedName>
        <fullName evidence="1">Uncharacterized protein</fullName>
    </submittedName>
</protein>
<sequence>MLAKAEGFNITQFAVSDDEVDYTLFTTAHPLGTNFFGSIIENLPVIEASPDETQNLRFKLVTLPRGTKEIPIITVGVAAIVLTAGQANAFPLRPATSQGLNGAGFGYTAILFNSDAAILVGTGVEEATATVPTFLSDVQSANATVARGLEFTLTPRDVAATITTSLQIIGNQTGASITISVVVNPQPTV</sequence>
<name>A0A0F9LBU5_9ZZZZ</name>
<comment type="caution">
    <text evidence="1">The sequence shown here is derived from an EMBL/GenBank/DDBJ whole genome shotgun (WGS) entry which is preliminary data.</text>
</comment>
<proteinExistence type="predicted"/>
<dbReference type="EMBL" id="LAZR01006405">
    <property type="protein sequence ID" value="KKM92344.1"/>
    <property type="molecule type" value="Genomic_DNA"/>
</dbReference>
<evidence type="ECO:0000313" key="1">
    <source>
        <dbReference type="EMBL" id="KKM92344.1"/>
    </source>
</evidence>
<organism evidence="1">
    <name type="scientific">marine sediment metagenome</name>
    <dbReference type="NCBI Taxonomy" id="412755"/>
    <lineage>
        <taxon>unclassified sequences</taxon>
        <taxon>metagenomes</taxon>
        <taxon>ecological metagenomes</taxon>
    </lineage>
</organism>